<name>A0A0V0QRW8_PSEPJ</name>
<dbReference type="InParanoid" id="A0A0V0QRW8"/>
<dbReference type="PANTHER" id="PTHR28457">
    <property type="entry name" value="COILED-COIL DOMAIN-CONTAINING PROTEIN 189"/>
    <property type="match status" value="1"/>
</dbReference>
<gene>
    <name evidence="2" type="ORF">PPERSA_06598</name>
</gene>
<accession>A0A0V0QRW8</accession>
<dbReference type="OrthoDB" id="425082at2759"/>
<dbReference type="OMA" id="ILERNHC"/>
<dbReference type="Proteomes" id="UP000054937">
    <property type="component" value="Unassembled WGS sequence"/>
</dbReference>
<proteinExistence type="predicted"/>
<feature type="compositionally biased region" description="Acidic residues" evidence="1">
    <location>
        <begin position="271"/>
        <end position="292"/>
    </location>
</feature>
<evidence type="ECO:0000256" key="1">
    <source>
        <dbReference type="SAM" id="MobiDB-lite"/>
    </source>
</evidence>
<sequence length="335" mass="40196">MPPKLSKKEQEELARQEEERKQREEAERLRKEAEENKKYAPQILSTGLECILTEYYVKNVIKTKNPRQFTEEFIIRYLQKQQIRCNFRDFDIQMLVEFNLHNIYFALQNHFNQNELYIFINIMWHLLMTGNPRLVPYREKNIDESEKDFELGVKKHISAQKVTKNSQNDLQLLQQLLQKHSSDTCEKQKKIFTPKALNLIINYAKSSYFANYNLYQFVTLNDQQNLDLFETIFVDEPQPIIQGLDNAIYEPLDQQQNENQQQQDQQQQDQENQDQEQNGDEEDEEEEEEELDPVSQQIVQQKIQEAQQNIEQQLLERELQHKAKIEELSQPKKKK</sequence>
<dbReference type="InterPro" id="IPR032727">
    <property type="entry name" value="CLAMP"/>
</dbReference>
<dbReference type="Pfam" id="PF14769">
    <property type="entry name" value="CLAMP"/>
    <property type="match status" value="1"/>
</dbReference>
<evidence type="ECO:0000313" key="3">
    <source>
        <dbReference type="Proteomes" id="UP000054937"/>
    </source>
</evidence>
<reference evidence="2 3" key="1">
    <citation type="journal article" date="2015" name="Sci. Rep.">
        <title>Genome of the facultative scuticociliatosis pathogen Pseudocohnilembus persalinus provides insight into its virulence through horizontal gene transfer.</title>
        <authorList>
            <person name="Xiong J."/>
            <person name="Wang G."/>
            <person name="Cheng J."/>
            <person name="Tian M."/>
            <person name="Pan X."/>
            <person name="Warren A."/>
            <person name="Jiang C."/>
            <person name="Yuan D."/>
            <person name="Miao W."/>
        </authorList>
    </citation>
    <scope>NUCLEOTIDE SEQUENCE [LARGE SCALE GENOMIC DNA]</scope>
    <source>
        <strain evidence="2">36N120E</strain>
    </source>
</reference>
<evidence type="ECO:0000313" key="2">
    <source>
        <dbReference type="EMBL" id="KRX04964.1"/>
    </source>
</evidence>
<dbReference type="AlphaFoldDB" id="A0A0V0QRW8"/>
<dbReference type="EMBL" id="LDAU01000110">
    <property type="protein sequence ID" value="KRX04964.1"/>
    <property type="molecule type" value="Genomic_DNA"/>
</dbReference>
<feature type="region of interest" description="Disordered" evidence="1">
    <location>
        <begin position="1"/>
        <end position="33"/>
    </location>
</feature>
<organism evidence="2 3">
    <name type="scientific">Pseudocohnilembus persalinus</name>
    <name type="common">Ciliate</name>
    <dbReference type="NCBI Taxonomy" id="266149"/>
    <lineage>
        <taxon>Eukaryota</taxon>
        <taxon>Sar</taxon>
        <taxon>Alveolata</taxon>
        <taxon>Ciliophora</taxon>
        <taxon>Intramacronucleata</taxon>
        <taxon>Oligohymenophorea</taxon>
        <taxon>Scuticociliatia</taxon>
        <taxon>Philasterida</taxon>
        <taxon>Pseudocohnilembidae</taxon>
        <taxon>Pseudocohnilembus</taxon>
    </lineage>
</organism>
<feature type="region of interest" description="Disordered" evidence="1">
    <location>
        <begin position="255"/>
        <end position="303"/>
    </location>
</feature>
<protein>
    <submittedName>
        <fullName evidence="2">Uncharacterized protein</fullName>
    </submittedName>
</protein>
<feature type="compositionally biased region" description="Low complexity" evidence="1">
    <location>
        <begin position="255"/>
        <end position="270"/>
    </location>
</feature>
<comment type="caution">
    <text evidence="2">The sequence shown here is derived from an EMBL/GenBank/DDBJ whole genome shotgun (WGS) entry which is preliminary data.</text>
</comment>
<dbReference type="PANTHER" id="PTHR28457:SF1">
    <property type="entry name" value="CILIA- AND FLAGELLA-ASSOCIATED PROTEIN 119"/>
    <property type="match status" value="1"/>
</dbReference>
<keyword evidence="3" id="KW-1185">Reference proteome</keyword>